<dbReference type="AlphaFoldDB" id="A0A367S1S6"/>
<reference evidence="2" key="1">
    <citation type="submission" date="2016-04" db="EMBL/GenBank/DDBJ databases">
        <authorList>
            <person name="Tabuchi Yagui T.R."/>
        </authorList>
    </citation>
    <scope>NUCLEOTIDE SEQUENCE [LARGE SCALE GENOMIC DNA]</scope>
    <source>
        <strain evidence="2">NIES-26</strain>
    </source>
</reference>
<sequence length="591" mass="64925">MALPVVSVPMKKKKKPSLVLTLSAAGLLIGVGSAAYWFLTQGQRFSRDLPVGANIIPQDALFTVSLTTDPKQWQKLHEFGTKETQAELNKNLVQLRDRFLTSNGYDFEKDIQPWVGEEVTLAILAPETSKPTLKPVATNKDAAGSQQSMVMVLPVKNPEMAKSIWAQPKPLKQGKWIDRTYQGFTIKQTDRQAGEHLSATLIDRRFLVITDNPKNTERAIDAYKSKASLATTGGFAENMAKISSYQPFAQFYVNVPTAAKIATASPSRHLPAQVLAQLQNNQGLAGTITLEPEGISLKGVSWLNPNSQRVLAVDNKAGKMQNRLPAETLMMLSGGNLQRLWGDYVLTSQGNPLSPIAPEQLRGGVKSLTNLDLDRDLLSWMKGEFSVSVIPSSPKDGSPENFRAGLVFMVQASDRKLAEASIEKLDDVMQNQYQFQIQSRTVAGQPIINWIAPYGTLTATHGWLDENIAFFILGAPVMDKIFPKPNNTLANTLAFQQTVPTELNPNNGQFFLDMERTTKNFPIPRPFSNQKTLLAATRSIGVTAAVSDNRSNRYDIFFALKKAGNSAIPSSSNNALTPTATPSPWRGRGER</sequence>
<dbReference type="Proteomes" id="UP000252107">
    <property type="component" value="Unassembled WGS sequence"/>
</dbReference>
<evidence type="ECO:0000313" key="2">
    <source>
        <dbReference type="EMBL" id="RCJ42179.1"/>
    </source>
</evidence>
<feature type="compositionally biased region" description="Polar residues" evidence="1">
    <location>
        <begin position="567"/>
        <end position="582"/>
    </location>
</feature>
<protein>
    <submittedName>
        <fullName evidence="2">Uncharacterized protein</fullName>
    </submittedName>
</protein>
<accession>A0A367S1S6</accession>
<proteinExistence type="predicted"/>
<organism evidence="2 3">
    <name type="scientific">Nostoc minutum NIES-26</name>
    <dbReference type="NCBI Taxonomy" id="1844469"/>
    <lineage>
        <taxon>Bacteria</taxon>
        <taxon>Bacillati</taxon>
        <taxon>Cyanobacteriota</taxon>
        <taxon>Cyanophyceae</taxon>
        <taxon>Nostocales</taxon>
        <taxon>Nostocaceae</taxon>
        <taxon>Nostoc</taxon>
    </lineage>
</organism>
<evidence type="ECO:0000256" key="1">
    <source>
        <dbReference type="SAM" id="MobiDB-lite"/>
    </source>
</evidence>
<gene>
    <name evidence="2" type="ORF">A6770_08180</name>
</gene>
<dbReference type="Pfam" id="PF11832">
    <property type="entry name" value="DUF3352"/>
    <property type="match status" value="1"/>
</dbReference>
<dbReference type="InterPro" id="IPR021787">
    <property type="entry name" value="DUF3352"/>
</dbReference>
<evidence type="ECO:0000313" key="3">
    <source>
        <dbReference type="Proteomes" id="UP000252107"/>
    </source>
</evidence>
<feature type="region of interest" description="Disordered" evidence="1">
    <location>
        <begin position="566"/>
        <end position="591"/>
    </location>
</feature>
<keyword evidence="3" id="KW-1185">Reference proteome</keyword>
<name>A0A367S1S6_9NOSO</name>
<comment type="caution">
    <text evidence="2">The sequence shown here is derived from an EMBL/GenBank/DDBJ whole genome shotgun (WGS) entry which is preliminary data.</text>
</comment>
<dbReference type="EMBL" id="LXQD01000012">
    <property type="protein sequence ID" value="RCJ42179.1"/>
    <property type="molecule type" value="Genomic_DNA"/>
</dbReference>